<evidence type="ECO:0000313" key="2">
    <source>
        <dbReference type="Proteomes" id="UP001300502"/>
    </source>
</evidence>
<proteinExistence type="predicted"/>
<evidence type="ECO:0000313" key="1">
    <source>
        <dbReference type="EMBL" id="KAK4528419.1"/>
    </source>
</evidence>
<reference evidence="1 2" key="1">
    <citation type="submission" date="2022-07" db="EMBL/GenBank/DDBJ databases">
        <title>Genome-wide signatures of adaptation to extreme environments.</title>
        <authorList>
            <person name="Cho C.H."/>
            <person name="Yoon H.S."/>
        </authorList>
    </citation>
    <scope>NUCLEOTIDE SEQUENCE [LARGE SCALE GENOMIC DNA]</scope>
    <source>
        <strain evidence="1 2">108.79 E11</strain>
    </source>
</reference>
<dbReference type="AlphaFoldDB" id="A0AAV9IMD7"/>
<accession>A0AAV9IMD7</accession>
<sequence length="440" mass="51343">MECFSLRLIENQVVREWLMGRNEVYIPPHLVESSVGICGDTKFGNENERLHFLMRPVGVVDNILIGLKLGGTFQFALPKNFSGVATSKRFVVDLKSFEKLEFHWFSNNTVLVDWMKFPTNQYRIRYLVLFEAPPLGKLPSKLLRSSEIISTREEVMQEKVAICGPDGEPHLLNEDAFVLCNYERDVFLDAIHYMMRSLGVFSGSLRITDYQRNYEQIVPIRTAIHVIRSQKTEHLKMAEMMNYSVHSPLANNALKNFIVFPTGKLKRILEKEHFMDEYRRYEPYALMAYVRRQHRRQRRCEKRKKAWSSSSANDSRCSSTCSDKVDNKHIEGNKMDKFPSALVVRNRVPENLESGKYFSEQNVSLCTYGQELSCTNEKHKSDETNPFEEKHFNWNYSSSLSTYDVGLCEPTCFIDELYDMFQERDSSYELDDAELLESFM</sequence>
<comment type="caution">
    <text evidence="1">The sequence shown here is derived from an EMBL/GenBank/DDBJ whole genome shotgun (WGS) entry which is preliminary data.</text>
</comment>
<organism evidence="1 2">
    <name type="scientific">Galdieria yellowstonensis</name>
    <dbReference type="NCBI Taxonomy" id="3028027"/>
    <lineage>
        <taxon>Eukaryota</taxon>
        <taxon>Rhodophyta</taxon>
        <taxon>Bangiophyceae</taxon>
        <taxon>Galdieriales</taxon>
        <taxon>Galdieriaceae</taxon>
        <taxon>Galdieria</taxon>
    </lineage>
</organism>
<name>A0AAV9IMD7_9RHOD</name>
<dbReference type="Proteomes" id="UP001300502">
    <property type="component" value="Unassembled WGS sequence"/>
</dbReference>
<dbReference type="EMBL" id="JANCYU010000064">
    <property type="protein sequence ID" value="KAK4528419.1"/>
    <property type="molecule type" value="Genomic_DNA"/>
</dbReference>
<protein>
    <submittedName>
        <fullName evidence="1">Uncharacterized protein</fullName>
    </submittedName>
</protein>
<gene>
    <name evidence="1" type="ORF">GAYE_SCF56G6361</name>
</gene>
<keyword evidence="2" id="KW-1185">Reference proteome</keyword>